<dbReference type="InterPro" id="IPR036249">
    <property type="entry name" value="Thioredoxin-like_sf"/>
</dbReference>
<proteinExistence type="predicted"/>
<evidence type="ECO:0000313" key="2">
    <source>
        <dbReference type="EMBL" id="SIS77713.1"/>
    </source>
</evidence>
<evidence type="ECO:0000313" key="3">
    <source>
        <dbReference type="Proteomes" id="UP000186684"/>
    </source>
</evidence>
<dbReference type="AlphaFoldDB" id="A0A1N7LV45"/>
<dbReference type="EMBL" id="FTOQ01000003">
    <property type="protein sequence ID" value="SIS77713.1"/>
    <property type="molecule type" value="Genomic_DNA"/>
</dbReference>
<reference evidence="3" key="1">
    <citation type="submission" date="2017-01" db="EMBL/GenBank/DDBJ databases">
        <authorList>
            <person name="Varghese N."/>
            <person name="Submissions S."/>
        </authorList>
    </citation>
    <scope>NUCLEOTIDE SEQUENCE [LARGE SCALE GENOMIC DNA]</scope>
    <source>
        <strain evidence="3">DSM 29430</strain>
    </source>
</reference>
<organism evidence="2 3">
    <name type="scientific">Roseivivax lentus</name>
    <dbReference type="NCBI Taxonomy" id="633194"/>
    <lineage>
        <taxon>Bacteria</taxon>
        <taxon>Pseudomonadati</taxon>
        <taxon>Pseudomonadota</taxon>
        <taxon>Alphaproteobacteria</taxon>
        <taxon>Rhodobacterales</taxon>
        <taxon>Roseobacteraceae</taxon>
        <taxon>Roseivivax</taxon>
    </lineage>
</organism>
<dbReference type="Proteomes" id="UP000186684">
    <property type="component" value="Unassembled WGS sequence"/>
</dbReference>
<dbReference type="OrthoDB" id="7726503at2"/>
<feature type="signal peptide" evidence="1">
    <location>
        <begin position="1"/>
        <end position="21"/>
    </location>
</feature>
<gene>
    <name evidence="2" type="ORF">SAMN05421759_103186</name>
</gene>
<protein>
    <submittedName>
        <fullName evidence="2">Uncharacterized protein</fullName>
    </submittedName>
</protein>
<name>A0A1N7LV45_9RHOB</name>
<dbReference type="SUPFAM" id="SSF52833">
    <property type="entry name" value="Thioredoxin-like"/>
    <property type="match status" value="1"/>
</dbReference>
<accession>A0A1N7LV45</accession>
<sequence>MRRTIACLLAAALPAAAPVFGAPLSDTLFDTEVARAALAEELRAVLTANPEILERALRPTAPSGADIYRDARDTDLARIAAAAPHLFGPGWPLIGAQPGAPDGTGRDTVALALFTGADCAECARAETELAALLAERGETARVIDADSARGRALMERLTLDALPSYVLPEMMVRGHVPAFVLTRYLDR</sequence>
<dbReference type="RefSeq" id="WP_083950514.1">
    <property type="nucleotide sequence ID" value="NZ_FTOQ01000003.1"/>
</dbReference>
<evidence type="ECO:0000256" key="1">
    <source>
        <dbReference type="SAM" id="SignalP"/>
    </source>
</evidence>
<keyword evidence="3" id="KW-1185">Reference proteome</keyword>
<keyword evidence="1" id="KW-0732">Signal</keyword>
<feature type="chain" id="PRO_5012230324" evidence="1">
    <location>
        <begin position="22"/>
        <end position="187"/>
    </location>
</feature>
<dbReference type="STRING" id="633194.SAMN05421759_103186"/>